<dbReference type="GO" id="GO:0016747">
    <property type="term" value="F:acyltransferase activity, transferring groups other than amino-acyl groups"/>
    <property type="evidence" value="ECO:0007669"/>
    <property type="project" value="InterPro"/>
</dbReference>
<dbReference type="STRING" id="430522.BFS30_20285"/>
<dbReference type="Proteomes" id="UP000183200">
    <property type="component" value="Unassembled WGS sequence"/>
</dbReference>
<sequence length="175" mass="20627">MLKNMQVVPSTLNDIEKIFDLYDDAIAYQKTVFNKHWQGFERSLVERELNEQRQWKILIDGQVACIFAIDFNDPLIWKEKDADPSIYLHRIVTNPKFRGANFVNEIVSWAHIFAAEKGKEYIRMDTWGDNPRLIAYYEKCGFKYLGNIIPEVSNILPKHYENIELALFEIPVNKK</sequence>
<dbReference type="SUPFAM" id="SSF55729">
    <property type="entry name" value="Acyl-CoA N-acyltransferases (Nat)"/>
    <property type="match status" value="1"/>
</dbReference>
<evidence type="ECO:0000259" key="1">
    <source>
        <dbReference type="PROSITE" id="PS51186"/>
    </source>
</evidence>
<dbReference type="RefSeq" id="WP_216857880.1">
    <property type="nucleotide sequence ID" value="NZ_FNGY01000014.1"/>
</dbReference>
<dbReference type="InterPro" id="IPR016181">
    <property type="entry name" value="Acyl_CoA_acyltransferase"/>
</dbReference>
<evidence type="ECO:0000313" key="3">
    <source>
        <dbReference type="Proteomes" id="UP000183200"/>
    </source>
</evidence>
<name>A0A1H0J606_9SPHI</name>
<accession>A0A1H0J606</accession>
<dbReference type="EMBL" id="FNGY01000014">
    <property type="protein sequence ID" value="SDO38910.1"/>
    <property type="molecule type" value="Genomic_DNA"/>
</dbReference>
<organism evidence="2 3">
    <name type="scientific">Pedobacter steynii</name>
    <dbReference type="NCBI Taxonomy" id="430522"/>
    <lineage>
        <taxon>Bacteria</taxon>
        <taxon>Pseudomonadati</taxon>
        <taxon>Bacteroidota</taxon>
        <taxon>Sphingobacteriia</taxon>
        <taxon>Sphingobacteriales</taxon>
        <taxon>Sphingobacteriaceae</taxon>
        <taxon>Pedobacter</taxon>
    </lineage>
</organism>
<reference evidence="3" key="1">
    <citation type="submission" date="2016-10" db="EMBL/GenBank/DDBJ databases">
        <authorList>
            <person name="Varghese N."/>
            <person name="Submissions S."/>
        </authorList>
    </citation>
    <scope>NUCLEOTIDE SEQUENCE [LARGE SCALE GENOMIC DNA]</scope>
    <source>
        <strain evidence="3">DSM 19110</strain>
    </source>
</reference>
<evidence type="ECO:0000313" key="2">
    <source>
        <dbReference type="EMBL" id="SDO38910.1"/>
    </source>
</evidence>
<protein>
    <submittedName>
        <fullName evidence="2">Acetyltransferase (GNAT) family protein</fullName>
    </submittedName>
</protein>
<proteinExistence type="predicted"/>
<keyword evidence="3" id="KW-1185">Reference proteome</keyword>
<keyword evidence="2" id="KW-0808">Transferase</keyword>
<dbReference type="PROSITE" id="PS51186">
    <property type="entry name" value="GNAT"/>
    <property type="match status" value="1"/>
</dbReference>
<dbReference type="InterPro" id="IPR000182">
    <property type="entry name" value="GNAT_dom"/>
</dbReference>
<feature type="domain" description="N-acetyltransferase" evidence="1">
    <location>
        <begin position="5"/>
        <end position="175"/>
    </location>
</feature>
<dbReference type="Gene3D" id="3.40.630.30">
    <property type="match status" value="1"/>
</dbReference>
<dbReference type="AlphaFoldDB" id="A0A1H0J606"/>
<dbReference type="Pfam" id="PF00583">
    <property type="entry name" value="Acetyltransf_1"/>
    <property type="match status" value="1"/>
</dbReference>
<gene>
    <name evidence="2" type="ORF">SAMN05421820_11485</name>
</gene>